<organism evidence="3">
    <name type="scientific">Hymenolepis diminuta</name>
    <name type="common">Rat tapeworm</name>
    <dbReference type="NCBI Taxonomy" id="6216"/>
    <lineage>
        <taxon>Eukaryota</taxon>
        <taxon>Metazoa</taxon>
        <taxon>Spiralia</taxon>
        <taxon>Lophotrochozoa</taxon>
        <taxon>Platyhelminthes</taxon>
        <taxon>Cestoda</taxon>
        <taxon>Eucestoda</taxon>
        <taxon>Cyclophyllidea</taxon>
        <taxon>Hymenolepididae</taxon>
        <taxon>Hymenolepis</taxon>
    </lineage>
</organism>
<evidence type="ECO:0000313" key="2">
    <source>
        <dbReference type="Proteomes" id="UP000274504"/>
    </source>
</evidence>
<dbReference type="Proteomes" id="UP000274504">
    <property type="component" value="Unassembled WGS sequence"/>
</dbReference>
<evidence type="ECO:0000313" key="1">
    <source>
        <dbReference type="EMBL" id="VDL62983.1"/>
    </source>
</evidence>
<proteinExistence type="predicted"/>
<accession>A0A0R3SX17</accession>
<dbReference type="EMBL" id="UYSG01011592">
    <property type="protein sequence ID" value="VDL62983.1"/>
    <property type="molecule type" value="Genomic_DNA"/>
</dbReference>
<dbReference type="AlphaFoldDB" id="A0A0R3SX17"/>
<gene>
    <name evidence="1" type="ORF">HDID_LOCUS10258</name>
</gene>
<protein>
    <submittedName>
        <fullName evidence="1 3">Uncharacterized protein</fullName>
    </submittedName>
</protein>
<evidence type="ECO:0000313" key="3">
    <source>
        <dbReference type="WBParaSite" id="HDID_0001026001-mRNA-1"/>
    </source>
</evidence>
<sequence>MVFLAFLDDTTGKSRLSTTEIGIEEREWSHPQVSNGNLTTTATTTFWTQASSALRLVTSDETEPWVVAY</sequence>
<name>A0A0R3SX17_HYMDI</name>
<reference evidence="3" key="1">
    <citation type="submission" date="2017-02" db="UniProtKB">
        <authorList>
            <consortium name="WormBaseParasite"/>
        </authorList>
    </citation>
    <scope>IDENTIFICATION</scope>
</reference>
<reference evidence="1 2" key="2">
    <citation type="submission" date="2018-11" db="EMBL/GenBank/DDBJ databases">
        <authorList>
            <consortium name="Pathogen Informatics"/>
        </authorList>
    </citation>
    <scope>NUCLEOTIDE SEQUENCE [LARGE SCALE GENOMIC DNA]</scope>
</reference>
<dbReference type="WBParaSite" id="HDID_0001026001-mRNA-1">
    <property type="protein sequence ID" value="HDID_0001026001-mRNA-1"/>
    <property type="gene ID" value="HDID_0001026001"/>
</dbReference>